<gene>
    <name evidence="1" type="ORF">EDC14_1002115</name>
</gene>
<sequence length="69" mass="7955">MRNGPVFTEIIFTAVEPERAFRTADECLVTIRIVESRKEAAAWIHEYEVSGEFGKIEKFRGRIRSIEPA</sequence>
<reference evidence="1 2" key="1">
    <citation type="submission" date="2019-03" db="EMBL/GenBank/DDBJ databases">
        <title>Genomic Encyclopedia of Type Strains, Phase IV (KMG-IV): sequencing the most valuable type-strain genomes for metagenomic binning, comparative biology and taxonomic classification.</title>
        <authorList>
            <person name="Goeker M."/>
        </authorList>
    </citation>
    <scope>NUCLEOTIDE SEQUENCE [LARGE SCALE GENOMIC DNA]</scope>
    <source>
        <strain evidence="1 2">LX-B</strain>
    </source>
</reference>
<evidence type="ECO:0000313" key="1">
    <source>
        <dbReference type="EMBL" id="TCL76358.1"/>
    </source>
</evidence>
<evidence type="ECO:0000313" key="2">
    <source>
        <dbReference type="Proteomes" id="UP000295008"/>
    </source>
</evidence>
<protein>
    <submittedName>
        <fullName evidence="1">Uncharacterized protein</fullName>
    </submittedName>
</protein>
<comment type="caution">
    <text evidence="1">The sequence shown here is derived from an EMBL/GenBank/DDBJ whole genome shotgun (WGS) entry which is preliminary data.</text>
</comment>
<organism evidence="1 2">
    <name type="scientific">Hydrogenispora ethanolica</name>
    <dbReference type="NCBI Taxonomy" id="1082276"/>
    <lineage>
        <taxon>Bacteria</taxon>
        <taxon>Bacillati</taxon>
        <taxon>Bacillota</taxon>
        <taxon>Hydrogenispora</taxon>
    </lineage>
</organism>
<dbReference type="OrthoDB" id="1684697at2"/>
<name>A0A4R1SA93_HYDET</name>
<dbReference type="Proteomes" id="UP000295008">
    <property type="component" value="Unassembled WGS sequence"/>
</dbReference>
<accession>A0A4R1SA93</accession>
<dbReference type="RefSeq" id="WP_132012544.1">
    <property type="nucleotide sequence ID" value="NZ_SLUN01000002.1"/>
</dbReference>
<dbReference type="AlphaFoldDB" id="A0A4R1SA93"/>
<proteinExistence type="predicted"/>
<keyword evidence="2" id="KW-1185">Reference proteome</keyword>
<dbReference type="EMBL" id="SLUN01000002">
    <property type="protein sequence ID" value="TCL76358.1"/>
    <property type="molecule type" value="Genomic_DNA"/>
</dbReference>